<dbReference type="PROSITE" id="PS00194">
    <property type="entry name" value="THIOREDOXIN_1"/>
    <property type="match status" value="1"/>
</dbReference>
<evidence type="ECO:0000256" key="2">
    <source>
        <dbReference type="ARBA" id="ARBA00022448"/>
    </source>
</evidence>
<comment type="similarity">
    <text evidence="1">Belongs to the thioredoxin family.</text>
</comment>
<keyword evidence="4" id="KW-1015">Disulfide bond</keyword>
<sequence>MIDLSSAPQSADVTDTTDQSFVADVIEGSREIPVIVDFWAPWCGPCKTLGPMLEDAVRATKGKVRMVKVNVDENQMVAGQLRVQSIPAVYAFFQGQPVDGFMGAVPASEIKQFVQRLVDMAGGGGLEDALDAADGMLEAGQIEDAAQTYAAIAAEEPETPRAHAGMARAALARGDLEGARLILAKVPAKIAEDGAVAAARAAVELAEQTAGAGEADELKARLAGNPDDHEARYDLALALVAANDHAGAVDELLELFRRDREWNDGAAKTQLMKLFDTLGPKDPLAKSGRRRLSSMIFA</sequence>
<dbReference type="Proteomes" id="UP001239909">
    <property type="component" value="Unassembled WGS sequence"/>
</dbReference>
<dbReference type="Pfam" id="PF14559">
    <property type="entry name" value="TPR_19"/>
    <property type="match status" value="1"/>
</dbReference>
<name>A0ABQ6LMI0_9RHOB</name>
<evidence type="ECO:0000313" key="8">
    <source>
        <dbReference type="EMBL" id="GMG82897.1"/>
    </source>
</evidence>
<dbReference type="Gene3D" id="1.25.40.10">
    <property type="entry name" value="Tetratricopeptide repeat domain"/>
    <property type="match status" value="2"/>
</dbReference>
<evidence type="ECO:0000259" key="7">
    <source>
        <dbReference type="PROSITE" id="PS51352"/>
    </source>
</evidence>
<dbReference type="InterPro" id="IPR036249">
    <property type="entry name" value="Thioredoxin-like_sf"/>
</dbReference>
<protein>
    <recommendedName>
        <fullName evidence="6">Thioredoxin</fullName>
    </recommendedName>
</protein>
<keyword evidence="5" id="KW-0676">Redox-active center</keyword>
<dbReference type="CDD" id="cd02947">
    <property type="entry name" value="TRX_family"/>
    <property type="match status" value="1"/>
</dbReference>
<dbReference type="Pfam" id="PF14561">
    <property type="entry name" value="TPR_20"/>
    <property type="match status" value="1"/>
</dbReference>
<feature type="domain" description="Thioredoxin" evidence="7">
    <location>
        <begin position="1"/>
        <end position="119"/>
    </location>
</feature>
<keyword evidence="3" id="KW-0249">Electron transport</keyword>
<dbReference type="EMBL" id="BSYI01000014">
    <property type="protein sequence ID" value="GMG82897.1"/>
    <property type="molecule type" value="Genomic_DNA"/>
</dbReference>
<organism evidence="8 9">
    <name type="scientific">Paralimibaculum aggregatum</name>
    <dbReference type="NCBI Taxonomy" id="3036245"/>
    <lineage>
        <taxon>Bacteria</taxon>
        <taxon>Pseudomonadati</taxon>
        <taxon>Pseudomonadota</taxon>
        <taxon>Alphaproteobacteria</taxon>
        <taxon>Rhodobacterales</taxon>
        <taxon>Paracoccaceae</taxon>
        <taxon>Paralimibaculum</taxon>
    </lineage>
</organism>
<dbReference type="SUPFAM" id="SSF48452">
    <property type="entry name" value="TPR-like"/>
    <property type="match status" value="1"/>
</dbReference>
<dbReference type="SUPFAM" id="SSF52833">
    <property type="entry name" value="Thioredoxin-like"/>
    <property type="match status" value="1"/>
</dbReference>
<evidence type="ECO:0000256" key="5">
    <source>
        <dbReference type="ARBA" id="ARBA00023284"/>
    </source>
</evidence>
<dbReference type="RefSeq" id="WP_285671689.1">
    <property type="nucleotide sequence ID" value="NZ_BSYI01000014.1"/>
</dbReference>
<dbReference type="InterPro" id="IPR005746">
    <property type="entry name" value="Thioredoxin"/>
</dbReference>
<dbReference type="Pfam" id="PF00085">
    <property type="entry name" value="Thioredoxin"/>
    <property type="match status" value="1"/>
</dbReference>
<keyword evidence="2" id="KW-0813">Transport</keyword>
<reference evidence="8 9" key="1">
    <citation type="submission" date="2023-04" db="EMBL/GenBank/DDBJ databases">
        <title>Marinoamorphus aggregata gen. nov., sp. Nov., isolate from tissue of brittle star Ophioplocus japonicus.</title>
        <authorList>
            <person name="Kawano K."/>
            <person name="Sawayama S."/>
            <person name="Nakagawa S."/>
        </authorList>
    </citation>
    <scope>NUCLEOTIDE SEQUENCE [LARGE SCALE GENOMIC DNA]</scope>
    <source>
        <strain evidence="8 9">NKW23</strain>
    </source>
</reference>
<keyword evidence="9" id="KW-1185">Reference proteome</keyword>
<evidence type="ECO:0000256" key="1">
    <source>
        <dbReference type="ARBA" id="ARBA00008987"/>
    </source>
</evidence>
<gene>
    <name evidence="8" type="primary">trxA_1</name>
    <name evidence="8" type="ORF">LNKW23_21100</name>
</gene>
<evidence type="ECO:0000256" key="4">
    <source>
        <dbReference type="ARBA" id="ARBA00023157"/>
    </source>
</evidence>
<dbReference type="PANTHER" id="PTHR45663:SF11">
    <property type="entry name" value="GEO12009P1"/>
    <property type="match status" value="1"/>
</dbReference>
<proteinExistence type="inferred from homology"/>
<evidence type="ECO:0000313" key="9">
    <source>
        <dbReference type="Proteomes" id="UP001239909"/>
    </source>
</evidence>
<evidence type="ECO:0000256" key="3">
    <source>
        <dbReference type="ARBA" id="ARBA00022982"/>
    </source>
</evidence>
<comment type="caution">
    <text evidence="8">The sequence shown here is derived from an EMBL/GenBank/DDBJ whole genome shotgun (WGS) entry which is preliminary data.</text>
</comment>
<dbReference type="PROSITE" id="PS51352">
    <property type="entry name" value="THIOREDOXIN_2"/>
    <property type="match status" value="1"/>
</dbReference>
<dbReference type="Gene3D" id="3.40.30.10">
    <property type="entry name" value="Glutaredoxin"/>
    <property type="match status" value="1"/>
</dbReference>
<dbReference type="InterPro" id="IPR013766">
    <property type="entry name" value="Thioredoxin_domain"/>
</dbReference>
<dbReference type="InterPro" id="IPR011990">
    <property type="entry name" value="TPR-like_helical_dom_sf"/>
</dbReference>
<dbReference type="InterPro" id="IPR017937">
    <property type="entry name" value="Thioredoxin_CS"/>
</dbReference>
<accession>A0ABQ6LMI0</accession>
<dbReference type="PANTHER" id="PTHR45663">
    <property type="entry name" value="GEO12009P1"/>
    <property type="match status" value="1"/>
</dbReference>
<dbReference type="NCBIfam" id="TIGR01068">
    <property type="entry name" value="thioredoxin"/>
    <property type="match status" value="1"/>
</dbReference>
<evidence type="ECO:0000256" key="6">
    <source>
        <dbReference type="NCBIfam" id="TIGR01068"/>
    </source>
</evidence>